<evidence type="ECO:0000256" key="4">
    <source>
        <dbReference type="ARBA" id="ARBA00022679"/>
    </source>
</evidence>
<sequence>MVQVHNGPSGHRRNSKGCGARSGQTGADHASKAPDMQSNPETGDKWRCHDPGQGSKVSSCNIIQSQALRHRSLRRTGAPFPGAPSGTHIGTASGRLLPPVPSADLAQGNTTRRPGSAMHSISGTPPPPNVRRTDSQRYLADALNAAGAAIMMVSEQGTIELLNEAACRLLAGTEGQLIGTCVDDYVPRISREAHARYRRQHTHAARQHAMAGGRSLKARGLDGHETSVEITLSQIQLPDGPCVLVTLVDITNRLEHERQMTARNDHLAALNEELTQFAYSASHDLRAPLSTISGLLELCLEDLDAGELAEARHNITEALKTSRRNIHKVEAVLTLARAGLSPVPEEDIDLPRLVASCWDDVHAEGIAKPAITIEMDGPCTVRTERQTLCTVIENVLSNACRFQDASKSENWVHVRLRTLNDTVSILIGDNGIGISEADQPRIFEMFRRSSLSQGHGLGLALVQKNVLRLSGTIALCSTPERTDFIFSFPQMEVIE</sequence>
<keyword evidence="4" id="KW-0808">Transferase</keyword>
<feature type="region of interest" description="Disordered" evidence="7">
    <location>
        <begin position="1"/>
        <end position="58"/>
    </location>
</feature>
<dbReference type="CDD" id="cd00075">
    <property type="entry name" value="HATPase"/>
    <property type="match status" value="1"/>
</dbReference>
<dbReference type="SMART" id="SM00388">
    <property type="entry name" value="HisKA"/>
    <property type="match status" value="1"/>
</dbReference>
<dbReference type="InterPro" id="IPR013656">
    <property type="entry name" value="PAS_4"/>
</dbReference>
<gene>
    <name evidence="10" type="ORF">DL237_14035</name>
</gene>
<evidence type="ECO:0000259" key="8">
    <source>
        <dbReference type="PROSITE" id="PS50109"/>
    </source>
</evidence>
<evidence type="ECO:0000256" key="2">
    <source>
        <dbReference type="ARBA" id="ARBA00012438"/>
    </source>
</evidence>
<evidence type="ECO:0000259" key="9">
    <source>
        <dbReference type="PROSITE" id="PS50112"/>
    </source>
</evidence>
<evidence type="ECO:0000256" key="6">
    <source>
        <dbReference type="ARBA" id="ARBA00023136"/>
    </source>
</evidence>
<dbReference type="Gene3D" id="3.30.450.20">
    <property type="entry name" value="PAS domain"/>
    <property type="match status" value="1"/>
</dbReference>
<dbReference type="SMART" id="SM00091">
    <property type="entry name" value="PAS"/>
    <property type="match status" value="1"/>
</dbReference>
<name>A0A399J5F8_9RHOB</name>
<dbReference type="SUPFAM" id="SSF47384">
    <property type="entry name" value="Homodimeric domain of signal transducing histidine kinase"/>
    <property type="match status" value="1"/>
</dbReference>
<comment type="caution">
    <text evidence="10">The sequence shown here is derived from an EMBL/GenBank/DDBJ whole genome shotgun (WGS) entry which is preliminary data.</text>
</comment>
<dbReference type="PRINTS" id="PR00344">
    <property type="entry name" value="BCTRLSENSOR"/>
</dbReference>
<dbReference type="Gene3D" id="1.10.287.130">
    <property type="match status" value="1"/>
</dbReference>
<dbReference type="GO" id="GO:0000155">
    <property type="term" value="F:phosphorelay sensor kinase activity"/>
    <property type="evidence" value="ECO:0007669"/>
    <property type="project" value="InterPro"/>
</dbReference>
<dbReference type="InterPro" id="IPR000014">
    <property type="entry name" value="PAS"/>
</dbReference>
<dbReference type="Pfam" id="PF08448">
    <property type="entry name" value="PAS_4"/>
    <property type="match status" value="1"/>
</dbReference>
<evidence type="ECO:0000256" key="5">
    <source>
        <dbReference type="ARBA" id="ARBA00022777"/>
    </source>
</evidence>
<keyword evidence="6" id="KW-0472">Membrane</keyword>
<feature type="domain" description="Histidine kinase" evidence="8">
    <location>
        <begin position="280"/>
        <end position="492"/>
    </location>
</feature>
<dbReference type="GO" id="GO:0016020">
    <property type="term" value="C:membrane"/>
    <property type="evidence" value="ECO:0007669"/>
    <property type="project" value="UniProtKB-SubCell"/>
</dbReference>
<keyword evidence="3" id="KW-0597">Phosphoprotein</keyword>
<dbReference type="Pfam" id="PF02518">
    <property type="entry name" value="HATPase_c"/>
    <property type="match status" value="1"/>
</dbReference>
<protein>
    <recommendedName>
        <fullName evidence="2">histidine kinase</fullName>
        <ecNumber evidence="2">2.7.13.3</ecNumber>
    </recommendedName>
</protein>
<dbReference type="InterPro" id="IPR035965">
    <property type="entry name" value="PAS-like_dom_sf"/>
</dbReference>
<dbReference type="PROSITE" id="PS50109">
    <property type="entry name" value="HIS_KIN"/>
    <property type="match status" value="1"/>
</dbReference>
<keyword evidence="5 10" id="KW-0418">Kinase</keyword>
<dbReference type="InterPro" id="IPR003594">
    <property type="entry name" value="HATPase_dom"/>
</dbReference>
<dbReference type="Proteomes" id="UP000265848">
    <property type="component" value="Unassembled WGS sequence"/>
</dbReference>
<organism evidence="10 11">
    <name type="scientific">Pseudooceanicola sediminis</name>
    <dbReference type="NCBI Taxonomy" id="2211117"/>
    <lineage>
        <taxon>Bacteria</taxon>
        <taxon>Pseudomonadati</taxon>
        <taxon>Pseudomonadota</taxon>
        <taxon>Alphaproteobacteria</taxon>
        <taxon>Rhodobacterales</taxon>
        <taxon>Paracoccaceae</taxon>
        <taxon>Pseudooceanicola</taxon>
    </lineage>
</organism>
<reference evidence="10 11" key="1">
    <citation type="submission" date="2018-08" db="EMBL/GenBank/DDBJ databases">
        <title>Pseudooceanicola sediminis CY03 in the family Rhodobacteracea.</title>
        <authorList>
            <person name="Zhang Y.-J."/>
        </authorList>
    </citation>
    <scope>NUCLEOTIDE SEQUENCE [LARGE SCALE GENOMIC DNA]</scope>
    <source>
        <strain evidence="10 11">CY03</strain>
    </source>
</reference>
<feature type="region of interest" description="Disordered" evidence="7">
    <location>
        <begin position="75"/>
        <end position="131"/>
    </location>
</feature>
<evidence type="ECO:0000256" key="1">
    <source>
        <dbReference type="ARBA" id="ARBA00000085"/>
    </source>
</evidence>
<dbReference type="Gene3D" id="3.30.565.10">
    <property type="entry name" value="Histidine kinase-like ATPase, C-terminal domain"/>
    <property type="match status" value="1"/>
</dbReference>
<dbReference type="InterPro" id="IPR005467">
    <property type="entry name" value="His_kinase_dom"/>
</dbReference>
<dbReference type="GO" id="GO:0000156">
    <property type="term" value="F:phosphorelay response regulator activity"/>
    <property type="evidence" value="ECO:0007669"/>
    <property type="project" value="TreeGrafter"/>
</dbReference>
<evidence type="ECO:0000256" key="7">
    <source>
        <dbReference type="SAM" id="MobiDB-lite"/>
    </source>
</evidence>
<dbReference type="CDD" id="cd00082">
    <property type="entry name" value="HisKA"/>
    <property type="match status" value="1"/>
</dbReference>
<evidence type="ECO:0000313" key="11">
    <source>
        <dbReference type="Proteomes" id="UP000265848"/>
    </source>
</evidence>
<proteinExistence type="predicted"/>
<dbReference type="InterPro" id="IPR036890">
    <property type="entry name" value="HATPase_C_sf"/>
</dbReference>
<dbReference type="PANTHER" id="PTHR42878:SF15">
    <property type="entry name" value="BACTERIOPHYTOCHROME"/>
    <property type="match status" value="1"/>
</dbReference>
<evidence type="ECO:0000313" key="10">
    <source>
        <dbReference type="EMBL" id="RII38056.1"/>
    </source>
</evidence>
<dbReference type="EMBL" id="QWJJ01000012">
    <property type="protein sequence ID" value="RII38056.1"/>
    <property type="molecule type" value="Genomic_DNA"/>
</dbReference>
<dbReference type="CDD" id="cd00130">
    <property type="entry name" value="PAS"/>
    <property type="match status" value="1"/>
</dbReference>
<feature type="domain" description="PAS" evidence="9">
    <location>
        <begin position="135"/>
        <end position="179"/>
    </location>
</feature>
<dbReference type="PANTHER" id="PTHR42878">
    <property type="entry name" value="TWO-COMPONENT HISTIDINE KINASE"/>
    <property type="match status" value="1"/>
</dbReference>
<dbReference type="GO" id="GO:0007234">
    <property type="term" value="P:osmosensory signaling via phosphorelay pathway"/>
    <property type="evidence" value="ECO:0007669"/>
    <property type="project" value="TreeGrafter"/>
</dbReference>
<dbReference type="EC" id="2.7.13.3" evidence="2"/>
<evidence type="ECO:0000256" key="3">
    <source>
        <dbReference type="ARBA" id="ARBA00022553"/>
    </source>
</evidence>
<dbReference type="PROSITE" id="PS50112">
    <property type="entry name" value="PAS"/>
    <property type="match status" value="1"/>
</dbReference>
<dbReference type="InterPro" id="IPR050351">
    <property type="entry name" value="BphY/WalK/GraS-like"/>
</dbReference>
<comment type="catalytic activity">
    <reaction evidence="1">
        <text>ATP + protein L-histidine = ADP + protein N-phospho-L-histidine.</text>
        <dbReference type="EC" id="2.7.13.3"/>
    </reaction>
</comment>
<dbReference type="Pfam" id="PF00512">
    <property type="entry name" value="HisKA"/>
    <property type="match status" value="1"/>
</dbReference>
<dbReference type="AlphaFoldDB" id="A0A399J5F8"/>
<dbReference type="InterPro" id="IPR036097">
    <property type="entry name" value="HisK_dim/P_sf"/>
</dbReference>
<accession>A0A399J5F8</accession>
<dbReference type="SMART" id="SM00387">
    <property type="entry name" value="HATPase_c"/>
    <property type="match status" value="1"/>
</dbReference>
<dbReference type="InterPro" id="IPR004358">
    <property type="entry name" value="Sig_transdc_His_kin-like_C"/>
</dbReference>
<dbReference type="NCBIfam" id="TIGR00229">
    <property type="entry name" value="sensory_box"/>
    <property type="match status" value="1"/>
</dbReference>
<dbReference type="SUPFAM" id="SSF55874">
    <property type="entry name" value="ATPase domain of HSP90 chaperone/DNA topoisomerase II/histidine kinase"/>
    <property type="match status" value="1"/>
</dbReference>
<dbReference type="SUPFAM" id="SSF55785">
    <property type="entry name" value="PYP-like sensor domain (PAS domain)"/>
    <property type="match status" value="1"/>
</dbReference>
<dbReference type="InterPro" id="IPR003661">
    <property type="entry name" value="HisK_dim/P_dom"/>
</dbReference>
<keyword evidence="11" id="KW-1185">Reference proteome</keyword>
<dbReference type="GO" id="GO:0030295">
    <property type="term" value="F:protein kinase activator activity"/>
    <property type="evidence" value="ECO:0007669"/>
    <property type="project" value="TreeGrafter"/>
</dbReference>
<feature type="compositionally biased region" description="Polar residues" evidence="7">
    <location>
        <begin position="107"/>
        <end position="123"/>
    </location>
</feature>